<feature type="binding site" description="axial binding residue" evidence="13">
    <location>
        <position position="476"/>
    </location>
    <ligand>
        <name>heme</name>
        <dbReference type="ChEBI" id="CHEBI:30413"/>
    </ligand>
    <ligandPart>
        <name>Fe</name>
        <dbReference type="ChEBI" id="CHEBI:18248"/>
    </ligandPart>
</feature>
<dbReference type="Gene3D" id="1.10.630.10">
    <property type="entry name" value="Cytochrome P450"/>
    <property type="match status" value="1"/>
</dbReference>
<dbReference type="InterPro" id="IPR017972">
    <property type="entry name" value="Cyt_P450_CS"/>
</dbReference>
<evidence type="ECO:0000256" key="7">
    <source>
        <dbReference type="ARBA" id="ARBA00022723"/>
    </source>
</evidence>
<dbReference type="PRINTS" id="PR00463">
    <property type="entry name" value="EP450I"/>
</dbReference>
<evidence type="ECO:0000256" key="10">
    <source>
        <dbReference type="ARBA" id="ARBA00023004"/>
    </source>
</evidence>
<dbReference type="PANTHER" id="PTHR24305">
    <property type="entry name" value="CYTOCHROME P450"/>
    <property type="match status" value="1"/>
</dbReference>
<dbReference type="GO" id="GO:0005506">
    <property type="term" value="F:iron ion binding"/>
    <property type="evidence" value="ECO:0007669"/>
    <property type="project" value="InterPro"/>
</dbReference>
<keyword evidence="8" id="KW-1133">Transmembrane helix</keyword>
<evidence type="ECO:0000256" key="2">
    <source>
        <dbReference type="ARBA" id="ARBA00004370"/>
    </source>
</evidence>
<keyword evidence="7 13" id="KW-0479">Metal-binding</keyword>
<name>A0A166K9Z1_9AGAM</name>
<dbReference type="GO" id="GO:0020037">
    <property type="term" value="F:heme binding"/>
    <property type="evidence" value="ECO:0007669"/>
    <property type="project" value="InterPro"/>
</dbReference>
<reference evidence="15 16" key="1">
    <citation type="journal article" date="2016" name="Mol. Biol. Evol.">
        <title>Comparative Genomics of Early-Diverging Mushroom-Forming Fungi Provides Insights into the Origins of Lignocellulose Decay Capabilities.</title>
        <authorList>
            <person name="Nagy L.G."/>
            <person name="Riley R."/>
            <person name="Tritt A."/>
            <person name="Adam C."/>
            <person name="Daum C."/>
            <person name="Floudas D."/>
            <person name="Sun H."/>
            <person name="Yadav J.S."/>
            <person name="Pangilinan J."/>
            <person name="Larsson K.H."/>
            <person name="Matsuura K."/>
            <person name="Barry K."/>
            <person name="Labutti K."/>
            <person name="Kuo R."/>
            <person name="Ohm R.A."/>
            <person name="Bhattacharya S.S."/>
            <person name="Shirouzu T."/>
            <person name="Yoshinaga Y."/>
            <person name="Martin F.M."/>
            <person name="Grigoriev I.V."/>
            <person name="Hibbett D.S."/>
        </authorList>
    </citation>
    <scope>NUCLEOTIDE SEQUENCE [LARGE SCALE GENOMIC DNA]</scope>
    <source>
        <strain evidence="15 16">CBS 109695</strain>
    </source>
</reference>
<dbReference type="PANTHER" id="PTHR24305:SF166">
    <property type="entry name" value="CYTOCHROME P450 12A4, MITOCHONDRIAL-RELATED"/>
    <property type="match status" value="1"/>
</dbReference>
<keyword evidence="6" id="KW-0812">Transmembrane</keyword>
<dbReference type="InterPro" id="IPR036396">
    <property type="entry name" value="Cyt_P450_sf"/>
</dbReference>
<comment type="cofactor">
    <cofactor evidence="1 13">
        <name>heme</name>
        <dbReference type="ChEBI" id="CHEBI:30413"/>
    </cofactor>
</comment>
<comment type="subcellular location">
    <subcellularLocation>
        <location evidence="2">Membrane</location>
    </subcellularLocation>
</comment>
<proteinExistence type="inferred from homology"/>
<dbReference type="GO" id="GO:0004497">
    <property type="term" value="F:monooxygenase activity"/>
    <property type="evidence" value="ECO:0007669"/>
    <property type="project" value="UniProtKB-KW"/>
</dbReference>
<dbReference type="STRING" id="436010.A0A166K9Z1"/>
<dbReference type="OrthoDB" id="1470350at2759"/>
<sequence>MFSYNVLDGSSNSLLKCATALALTVVAFALRFQRKRTNIAFVPIPDGSSWIWGHEKTIFDKSTGTAYTEWFSTLNAYVIRVKGALFKPDILIVADPAAISHIMRKQIYQYEHNGIVRPRIARLLGKSLGWVEGESEHKRMRQLVASSLSQEAVKKGYQDLLDAAENSRAAIEEHLHKSGSYTDFKTIDITKWTLQATLDAIGRFGFGHDFDSGRSEEATNILKVWRDMAKVVMSPHGFLPVMLMRRFGFINNLPLKALQAQANVRLMIHEGVAREMVARNTKLTSGAASGNDLLSRLMVAQRDGAISQDELMDHISMFIMTGSETTGQALGAAIWELGRNLEAQKRLREEVQSYSNEPTFDEMMTKMTYIDAVCRETLRMHPPAPYMERDTTKDDVLPLRYPIMDKDGKVHTHIFIKAGQTVIIPIHSVQRMDPVWGDGAAFRPERWLTAGGPAPVEQLTGGWSNMLAFSDGPRSCVGVRLALVEFKVILAMLVRNFQFGSTGDKMSNKFASSMQAVVVGREIEGPQLPVTIAPL</sequence>
<dbReference type="EMBL" id="KV417545">
    <property type="protein sequence ID" value="KZP21687.1"/>
    <property type="molecule type" value="Genomic_DNA"/>
</dbReference>
<evidence type="ECO:0000256" key="3">
    <source>
        <dbReference type="ARBA" id="ARBA00004721"/>
    </source>
</evidence>
<evidence type="ECO:0000313" key="16">
    <source>
        <dbReference type="Proteomes" id="UP000076532"/>
    </source>
</evidence>
<keyword evidence="5 13" id="KW-0349">Heme</keyword>
<gene>
    <name evidence="15" type="ORF">FIBSPDRAFT_499750</name>
</gene>
<dbReference type="GO" id="GO:0016705">
    <property type="term" value="F:oxidoreductase activity, acting on paired donors, with incorporation or reduction of molecular oxygen"/>
    <property type="evidence" value="ECO:0007669"/>
    <property type="project" value="InterPro"/>
</dbReference>
<dbReference type="PRINTS" id="PR00385">
    <property type="entry name" value="P450"/>
</dbReference>
<keyword evidence="11 14" id="KW-0503">Monooxygenase</keyword>
<keyword evidence="10 13" id="KW-0408">Iron</keyword>
<dbReference type="PROSITE" id="PS00086">
    <property type="entry name" value="CYTOCHROME_P450"/>
    <property type="match status" value="1"/>
</dbReference>
<keyword evidence="12" id="KW-0472">Membrane</keyword>
<dbReference type="SUPFAM" id="SSF48264">
    <property type="entry name" value="Cytochrome P450"/>
    <property type="match status" value="1"/>
</dbReference>
<keyword evidence="16" id="KW-1185">Reference proteome</keyword>
<evidence type="ECO:0000256" key="13">
    <source>
        <dbReference type="PIRSR" id="PIRSR602401-1"/>
    </source>
</evidence>
<evidence type="ECO:0000256" key="1">
    <source>
        <dbReference type="ARBA" id="ARBA00001971"/>
    </source>
</evidence>
<organism evidence="15 16">
    <name type="scientific">Athelia psychrophila</name>
    <dbReference type="NCBI Taxonomy" id="1759441"/>
    <lineage>
        <taxon>Eukaryota</taxon>
        <taxon>Fungi</taxon>
        <taxon>Dikarya</taxon>
        <taxon>Basidiomycota</taxon>
        <taxon>Agaricomycotina</taxon>
        <taxon>Agaricomycetes</taxon>
        <taxon>Agaricomycetidae</taxon>
        <taxon>Atheliales</taxon>
        <taxon>Atheliaceae</taxon>
        <taxon>Athelia</taxon>
    </lineage>
</organism>
<keyword evidence="9 14" id="KW-0560">Oxidoreductase</keyword>
<evidence type="ECO:0000256" key="11">
    <source>
        <dbReference type="ARBA" id="ARBA00023033"/>
    </source>
</evidence>
<evidence type="ECO:0000256" key="5">
    <source>
        <dbReference type="ARBA" id="ARBA00022617"/>
    </source>
</evidence>
<comment type="similarity">
    <text evidence="4 14">Belongs to the cytochrome P450 family.</text>
</comment>
<comment type="pathway">
    <text evidence="3">Secondary metabolite biosynthesis; terpenoid biosynthesis.</text>
</comment>
<evidence type="ECO:0000256" key="9">
    <source>
        <dbReference type="ARBA" id="ARBA00023002"/>
    </source>
</evidence>
<evidence type="ECO:0000256" key="12">
    <source>
        <dbReference type="ARBA" id="ARBA00023136"/>
    </source>
</evidence>
<accession>A0A166K9Z1</accession>
<evidence type="ECO:0000256" key="8">
    <source>
        <dbReference type="ARBA" id="ARBA00022989"/>
    </source>
</evidence>
<dbReference type="Pfam" id="PF00067">
    <property type="entry name" value="p450"/>
    <property type="match status" value="1"/>
</dbReference>
<evidence type="ECO:0000256" key="6">
    <source>
        <dbReference type="ARBA" id="ARBA00022692"/>
    </source>
</evidence>
<protein>
    <submittedName>
        <fullName evidence="15">Cytochrome P450</fullName>
    </submittedName>
</protein>
<dbReference type="Proteomes" id="UP000076532">
    <property type="component" value="Unassembled WGS sequence"/>
</dbReference>
<dbReference type="InterPro" id="IPR002401">
    <property type="entry name" value="Cyt_P450_E_grp-I"/>
</dbReference>
<dbReference type="AlphaFoldDB" id="A0A166K9Z1"/>
<evidence type="ECO:0000313" key="15">
    <source>
        <dbReference type="EMBL" id="KZP21687.1"/>
    </source>
</evidence>
<dbReference type="InterPro" id="IPR050121">
    <property type="entry name" value="Cytochrome_P450_monoxygenase"/>
</dbReference>
<evidence type="ECO:0000256" key="14">
    <source>
        <dbReference type="RuleBase" id="RU000461"/>
    </source>
</evidence>
<dbReference type="InterPro" id="IPR001128">
    <property type="entry name" value="Cyt_P450"/>
</dbReference>
<evidence type="ECO:0000256" key="4">
    <source>
        <dbReference type="ARBA" id="ARBA00010617"/>
    </source>
</evidence>
<dbReference type="GO" id="GO:0016020">
    <property type="term" value="C:membrane"/>
    <property type="evidence" value="ECO:0007669"/>
    <property type="project" value="UniProtKB-SubCell"/>
</dbReference>